<dbReference type="InterPro" id="IPR036291">
    <property type="entry name" value="NAD(P)-bd_dom_sf"/>
</dbReference>
<dbReference type="Gene3D" id="3.40.50.720">
    <property type="entry name" value="NAD(P)-binding Rossmann-like Domain"/>
    <property type="match status" value="1"/>
</dbReference>
<comment type="similarity">
    <text evidence="1">Belongs to the short-chain dehydrogenases/reductases (SDR) family.</text>
</comment>
<dbReference type="CDD" id="cd05233">
    <property type="entry name" value="SDR_c"/>
    <property type="match status" value="1"/>
</dbReference>
<dbReference type="PANTHER" id="PTHR42760:SF133">
    <property type="entry name" value="3-OXOACYL-[ACYL-CARRIER-PROTEIN] REDUCTASE"/>
    <property type="match status" value="1"/>
</dbReference>
<reference evidence="3 4" key="1">
    <citation type="submission" date="2023-07" db="EMBL/GenBank/DDBJ databases">
        <title>Sequencing the genomes of 1000 actinobacteria strains.</title>
        <authorList>
            <person name="Klenk H.-P."/>
        </authorList>
    </citation>
    <scope>NUCLEOTIDE SEQUENCE [LARGE SCALE GENOMIC DNA]</scope>
    <source>
        <strain evidence="3 4">DSM 44388</strain>
    </source>
</reference>
<keyword evidence="2" id="KW-0560">Oxidoreductase</keyword>
<name>A0ABT9PCS6_9ACTN</name>
<proteinExistence type="inferred from homology"/>
<evidence type="ECO:0000313" key="4">
    <source>
        <dbReference type="Proteomes" id="UP001235712"/>
    </source>
</evidence>
<dbReference type="InterPro" id="IPR020904">
    <property type="entry name" value="Sc_DH/Rdtase_CS"/>
</dbReference>
<evidence type="ECO:0000313" key="3">
    <source>
        <dbReference type="EMBL" id="MDP9830500.1"/>
    </source>
</evidence>
<dbReference type="RefSeq" id="WP_307249568.1">
    <property type="nucleotide sequence ID" value="NZ_JAUSQZ010000001.1"/>
</dbReference>
<evidence type="ECO:0000256" key="2">
    <source>
        <dbReference type="ARBA" id="ARBA00023002"/>
    </source>
</evidence>
<dbReference type="EMBL" id="JAUSQZ010000001">
    <property type="protein sequence ID" value="MDP9830500.1"/>
    <property type="molecule type" value="Genomic_DNA"/>
</dbReference>
<dbReference type="PRINTS" id="PR00081">
    <property type="entry name" value="GDHRDH"/>
</dbReference>
<dbReference type="PROSITE" id="PS00061">
    <property type="entry name" value="ADH_SHORT"/>
    <property type="match status" value="1"/>
</dbReference>
<gene>
    <name evidence="3" type="ORF">J2S57_006249</name>
</gene>
<sequence>MGQLDGRTAVVTGGSAGIGLAAARRFADEGAVVYLTGRREDAVDAAVASIGRGCVGVAGDVAQAADLDRLYETIDKDGRRVDVLFANAGLGEAASLGQITQEHLDLLLGVHVKGTVFTVQKALPLLNDHASVVLSASCWTVEGVEGFGVYSATKAAVRSFARTWANELRGKGIRVNAISAGTTDTPGLNAAFGGADTEQAKATKQHLVSGIPLGRIGTPEDVADAVLFLASAQSRFVTGIELFVDGGATQV</sequence>
<dbReference type="Proteomes" id="UP001235712">
    <property type="component" value="Unassembled WGS sequence"/>
</dbReference>
<dbReference type="Pfam" id="PF13561">
    <property type="entry name" value="adh_short_C2"/>
    <property type="match status" value="1"/>
</dbReference>
<dbReference type="PANTHER" id="PTHR42760">
    <property type="entry name" value="SHORT-CHAIN DEHYDROGENASES/REDUCTASES FAMILY MEMBER"/>
    <property type="match status" value="1"/>
</dbReference>
<dbReference type="InterPro" id="IPR002347">
    <property type="entry name" value="SDR_fam"/>
</dbReference>
<organism evidence="3 4">
    <name type="scientific">Kineosporia succinea</name>
    <dbReference type="NCBI Taxonomy" id="84632"/>
    <lineage>
        <taxon>Bacteria</taxon>
        <taxon>Bacillati</taxon>
        <taxon>Actinomycetota</taxon>
        <taxon>Actinomycetes</taxon>
        <taxon>Kineosporiales</taxon>
        <taxon>Kineosporiaceae</taxon>
        <taxon>Kineosporia</taxon>
    </lineage>
</organism>
<evidence type="ECO:0000256" key="1">
    <source>
        <dbReference type="ARBA" id="ARBA00006484"/>
    </source>
</evidence>
<dbReference type="PRINTS" id="PR00080">
    <property type="entry name" value="SDRFAMILY"/>
</dbReference>
<keyword evidence="4" id="KW-1185">Reference proteome</keyword>
<dbReference type="SUPFAM" id="SSF51735">
    <property type="entry name" value="NAD(P)-binding Rossmann-fold domains"/>
    <property type="match status" value="1"/>
</dbReference>
<protein>
    <submittedName>
        <fullName evidence="3">NAD(P)-dependent dehydrogenase (Short-subunit alcohol dehydrogenase family)</fullName>
    </submittedName>
</protein>
<accession>A0ABT9PCS6</accession>
<comment type="caution">
    <text evidence="3">The sequence shown here is derived from an EMBL/GenBank/DDBJ whole genome shotgun (WGS) entry which is preliminary data.</text>
</comment>